<proteinExistence type="predicted"/>
<sequence>MDVTTEELRLFVDREQIRDCLARLARGEDRRDAAMITACHWPDATSDYGIFSGNFDEYLAWVVPGSDAIAATQHMLGQSMIDVRGDAARVETQVISYHRINMGAEERDVSIGGRYLDRMERRGGEWRIAARTMLYDWYQDFGQSIDWSQGVMGMAFSAGHFTGRAHGDHSEAFFGKSGE</sequence>
<protein>
    <submittedName>
        <fullName evidence="2">Nuclear transport factor 2 family protein</fullName>
    </submittedName>
</protein>
<dbReference type="InterPro" id="IPR032710">
    <property type="entry name" value="NTF2-like_dom_sf"/>
</dbReference>
<dbReference type="InterPro" id="IPR037401">
    <property type="entry name" value="SnoaL-like"/>
</dbReference>
<feature type="domain" description="SnoaL-like" evidence="1">
    <location>
        <begin position="13"/>
        <end position="132"/>
    </location>
</feature>
<evidence type="ECO:0000259" key="1">
    <source>
        <dbReference type="Pfam" id="PF13577"/>
    </source>
</evidence>
<dbReference type="Pfam" id="PF13577">
    <property type="entry name" value="SnoaL_4"/>
    <property type="match status" value="1"/>
</dbReference>
<dbReference type="AlphaFoldDB" id="A0A418WMY5"/>
<organism evidence="2 3">
    <name type="scientific">Sphingomonas cavernae</name>
    <dbReference type="NCBI Taxonomy" id="2320861"/>
    <lineage>
        <taxon>Bacteria</taxon>
        <taxon>Pseudomonadati</taxon>
        <taxon>Pseudomonadota</taxon>
        <taxon>Alphaproteobacteria</taxon>
        <taxon>Sphingomonadales</taxon>
        <taxon>Sphingomonadaceae</taxon>
        <taxon>Sphingomonas</taxon>
    </lineage>
</organism>
<keyword evidence="3" id="KW-1185">Reference proteome</keyword>
<name>A0A418WMY5_9SPHN</name>
<evidence type="ECO:0000313" key="3">
    <source>
        <dbReference type="Proteomes" id="UP000286100"/>
    </source>
</evidence>
<dbReference type="SUPFAM" id="SSF54427">
    <property type="entry name" value="NTF2-like"/>
    <property type="match status" value="1"/>
</dbReference>
<evidence type="ECO:0000313" key="2">
    <source>
        <dbReference type="EMBL" id="RJF91365.1"/>
    </source>
</evidence>
<gene>
    <name evidence="2" type="ORF">D3876_14810</name>
</gene>
<accession>A0A418WMY5</accession>
<dbReference type="Proteomes" id="UP000286100">
    <property type="component" value="Unassembled WGS sequence"/>
</dbReference>
<dbReference type="Gene3D" id="3.10.450.50">
    <property type="match status" value="1"/>
</dbReference>
<dbReference type="RefSeq" id="WP_119763410.1">
    <property type="nucleotide sequence ID" value="NZ_QYUM01000003.1"/>
</dbReference>
<reference evidence="2 3" key="1">
    <citation type="submission" date="2018-09" db="EMBL/GenBank/DDBJ databases">
        <authorList>
            <person name="Zhu H."/>
        </authorList>
    </citation>
    <scope>NUCLEOTIDE SEQUENCE [LARGE SCALE GENOMIC DNA]</scope>
    <source>
        <strain evidence="2 3">K2R01-6</strain>
    </source>
</reference>
<dbReference type="EMBL" id="QYUM01000003">
    <property type="protein sequence ID" value="RJF91365.1"/>
    <property type="molecule type" value="Genomic_DNA"/>
</dbReference>
<comment type="caution">
    <text evidence="2">The sequence shown here is derived from an EMBL/GenBank/DDBJ whole genome shotgun (WGS) entry which is preliminary data.</text>
</comment>
<dbReference type="OrthoDB" id="7585039at2"/>